<evidence type="ECO:0000313" key="2">
    <source>
        <dbReference type="EMBL" id="MPC18083.1"/>
    </source>
</evidence>
<evidence type="ECO:0000313" key="3">
    <source>
        <dbReference type="Proteomes" id="UP000324222"/>
    </source>
</evidence>
<proteinExistence type="predicted"/>
<dbReference type="EMBL" id="VSRR010000645">
    <property type="protein sequence ID" value="MPC18083.1"/>
    <property type="molecule type" value="Genomic_DNA"/>
</dbReference>
<name>A0A5B7DA42_PORTR</name>
<keyword evidence="3" id="KW-1185">Reference proteome</keyword>
<reference evidence="2 3" key="1">
    <citation type="submission" date="2019-05" db="EMBL/GenBank/DDBJ databases">
        <title>Another draft genome of Portunus trituberculatus and its Hox gene families provides insights of decapod evolution.</title>
        <authorList>
            <person name="Jeong J.-H."/>
            <person name="Song I."/>
            <person name="Kim S."/>
            <person name="Choi T."/>
            <person name="Kim D."/>
            <person name="Ryu S."/>
            <person name="Kim W."/>
        </authorList>
    </citation>
    <scope>NUCLEOTIDE SEQUENCE [LARGE SCALE GENOMIC DNA]</scope>
    <source>
        <tissue evidence="2">Muscle</tissue>
    </source>
</reference>
<feature type="region of interest" description="Disordered" evidence="1">
    <location>
        <begin position="1"/>
        <end position="24"/>
    </location>
</feature>
<accession>A0A5B7DA42</accession>
<comment type="caution">
    <text evidence="2">The sequence shown here is derived from an EMBL/GenBank/DDBJ whole genome shotgun (WGS) entry which is preliminary data.</text>
</comment>
<evidence type="ECO:0000256" key="1">
    <source>
        <dbReference type="SAM" id="MobiDB-lite"/>
    </source>
</evidence>
<organism evidence="2 3">
    <name type="scientific">Portunus trituberculatus</name>
    <name type="common">Swimming crab</name>
    <name type="synonym">Neptunus trituberculatus</name>
    <dbReference type="NCBI Taxonomy" id="210409"/>
    <lineage>
        <taxon>Eukaryota</taxon>
        <taxon>Metazoa</taxon>
        <taxon>Ecdysozoa</taxon>
        <taxon>Arthropoda</taxon>
        <taxon>Crustacea</taxon>
        <taxon>Multicrustacea</taxon>
        <taxon>Malacostraca</taxon>
        <taxon>Eumalacostraca</taxon>
        <taxon>Eucarida</taxon>
        <taxon>Decapoda</taxon>
        <taxon>Pleocyemata</taxon>
        <taxon>Brachyura</taxon>
        <taxon>Eubrachyura</taxon>
        <taxon>Portunoidea</taxon>
        <taxon>Portunidae</taxon>
        <taxon>Portuninae</taxon>
        <taxon>Portunus</taxon>
    </lineage>
</organism>
<dbReference type="AlphaFoldDB" id="A0A5B7DA42"/>
<dbReference type="Proteomes" id="UP000324222">
    <property type="component" value="Unassembled WGS sequence"/>
</dbReference>
<gene>
    <name evidence="2" type="ORF">E2C01_010957</name>
</gene>
<sequence>MTSAAAARHRASRSGPRLAGRRPGTCGFGRATCGSRSLLLLLLLLLPPPSPRATKRAVRWLRRLSFVPFLARTNVLNRVIIQQPFSTGKTSKS</sequence>
<protein>
    <submittedName>
        <fullName evidence="2">Uncharacterized protein</fullName>
    </submittedName>
</protein>